<name>A0ACB6ZVG4_THEGA</name>
<evidence type="ECO:0000313" key="1">
    <source>
        <dbReference type="EMBL" id="KAF9653101.1"/>
    </source>
</evidence>
<gene>
    <name evidence="1" type="ORF">BDM02DRAFT_3159997</name>
</gene>
<sequence length="1118" mass="130957">MSRYRPLHAPTIPRVEEPARKIPDEKVLLGLSTSVTIPELAGLSPDEVEFIDSVIQRAPATATTFLTVLKVYNGLLLERGLDPQNEVIYFGKLLKLGTVKGQTWKDKWDIIKDRHGYKTQPRSTPRPSPIPRDDAPSATPRRNGMTNLYNPAPTFRQSNPEYDAFTLHSSRTDDETELTQSTNTDNLGPQYHATPQRFESPVHLVLALTPGTPIPTTLARSNRYAHRTARNYIPPRWDSQSSDHTDSAPTRVSTPPSYGAAIRESAPVPTAKSHSKIQTRVAFARPQAEEKVTVASSKSRELPKSVINEDDVWAKVREARDEVEADRFRGRKLVERCWDVWIQGLEWVQTTDQQISEARDLLILRISIQKWRAKIQKRREYHQQIYAMFGSRRLKWAMDMWGMKLHAKRQIQWRDSMRSRMKAIRLNREKKLKNDAWAKWRQLYQSRLSAQHHSKHLLTRLFSRWRRRLAGVDAVEDTGETLAQVFDSRRVSKFWHRWRRASALRIAESLLAERVNLRVMNDAIAMWKKCTRNVAIAEEFKDKSIKRRALGCWKTARGRIRALERKADRHVTRQDDLLLRAVLRIWRAHERGKQLERYRAVKLLKQKWTVWQLHIRDLRYQENKALAFSVRANSSVVISTVQKWRRVLATHRNASLFAVQYHSAQLRFKMLLQWRIVLRKKLKMVRKAREADKYLHIRRAWKLWVDKLADARRRKTLRVWERRNVQAAFNQWQRLAQRQRQHRQVEDIVRERVNLRIMTATLVRWTNRVADVKFCELEVDRVYDNRTQLRAFAKWKTVCIRHVEELGLMQSYQDIKRAENMRKMFIKWLGAARTARRRRVTLQQCEEEMKHTRLLIAWDKWRERYQDIQLRPLAESFVLQKQTNIVFYAFGIWHSKTRSLPALRLNASHLKKKYWSVWRNAMPQALQSKKARDFDRNVLLNKVFRKWSETYRTKMALKAVARARYLRLPTNAPRHPAQPTRPLPTNVPTTASTANTILRRSVRSASPERPARTLIQPSPTNRPFPSPYTSVSGILGQKAGAFNEVAATSRPRFSSRASTRAVSPVRSLSSWGGRTRSPTRAIDPALTLNEEGGRGRLWNELRQVQRRSRPPTERSPSP</sequence>
<accession>A0ACB6ZVG4</accession>
<evidence type="ECO:0000313" key="2">
    <source>
        <dbReference type="Proteomes" id="UP000886501"/>
    </source>
</evidence>
<dbReference type="EMBL" id="MU117965">
    <property type="protein sequence ID" value="KAF9653101.1"/>
    <property type="molecule type" value="Genomic_DNA"/>
</dbReference>
<proteinExistence type="predicted"/>
<comment type="caution">
    <text evidence="1">The sequence shown here is derived from an EMBL/GenBank/DDBJ whole genome shotgun (WGS) entry which is preliminary data.</text>
</comment>
<dbReference type="Proteomes" id="UP000886501">
    <property type="component" value="Unassembled WGS sequence"/>
</dbReference>
<reference evidence="1" key="2">
    <citation type="journal article" date="2020" name="Nat. Commun.">
        <title>Large-scale genome sequencing of mycorrhizal fungi provides insights into the early evolution of symbiotic traits.</title>
        <authorList>
            <person name="Miyauchi S."/>
            <person name="Kiss E."/>
            <person name="Kuo A."/>
            <person name="Drula E."/>
            <person name="Kohler A."/>
            <person name="Sanchez-Garcia M."/>
            <person name="Morin E."/>
            <person name="Andreopoulos B."/>
            <person name="Barry K.W."/>
            <person name="Bonito G."/>
            <person name="Buee M."/>
            <person name="Carver A."/>
            <person name="Chen C."/>
            <person name="Cichocki N."/>
            <person name="Clum A."/>
            <person name="Culley D."/>
            <person name="Crous P.W."/>
            <person name="Fauchery L."/>
            <person name="Girlanda M."/>
            <person name="Hayes R.D."/>
            <person name="Keri Z."/>
            <person name="LaButti K."/>
            <person name="Lipzen A."/>
            <person name="Lombard V."/>
            <person name="Magnuson J."/>
            <person name="Maillard F."/>
            <person name="Murat C."/>
            <person name="Nolan M."/>
            <person name="Ohm R.A."/>
            <person name="Pangilinan J."/>
            <person name="Pereira M.F."/>
            <person name="Perotto S."/>
            <person name="Peter M."/>
            <person name="Pfister S."/>
            <person name="Riley R."/>
            <person name="Sitrit Y."/>
            <person name="Stielow J.B."/>
            <person name="Szollosi G."/>
            <person name="Zifcakova L."/>
            <person name="Stursova M."/>
            <person name="Spatafora J.W."/>
            <person name="Tedersoo L."/>
            <person name="Vaario L.M."/>
            <person name="Yamada A."/>
            <person name="Yan M."/>
            <person name="Wang P."/>
            <person name="Xu J."/>
            <person name="Bruns T."/>
            <person name="Baldrian P."/>
            <person name="Vilgalys R."/>
            <person name="Dunand C."/>
            <person name="Henrissat B."/>
            <person name="Grigoriev I.V."/>
            <person name="Hibbett D."/>
            <person name="Nagy L.G."/>
            <person name="Martin F.M."/>
        </authorList>
    </citation>
    <scope>NUCLEOTIDE SEQUENCE</scope>
    <source>
        <strain evidence="1">P2</strain>
    </source>
</reference>
<keyword evidence="2" id="KW-1185">Reference proteome</keyword>
<organism evidence="1 2">
    <name type="scientific">Thelephora ganbajun</name>
    <name type="common">Ganba fungus</name>
    <dbReference type="NCBI Taxonomy" id="370292"/>
    <lineage>
        <taxon>Eukaryota</taxon>
        <taxon>Fungi</taxon>
        <taxon>Dikarya</taxon>
        <taxon>Basidiomycota</taxon>
        <taxon>Agaricomycotina</taxon>
        <taxon>Agaricomycetes</taxon>
        <taxon>Thelephorales</taxon>
        <taxon>Thelephoraceae</taxon>
        <taxon>Thelephora</taxon>
    </lineage>
</organism>
<reference evidence="1" key="1">
    <citation type="submission" date="2019-10" db="EMBL/GenBank/DDBJ databases">
        <authorList>
            <consortium name="DOE Joint Genome Institute"/>
            <person name="Kuo A."/>
            <person name="Miyauchi S."/>
            <person name="Kiss E."/>
            <person name="Drula E."/>
            <person name="Kohler A."/>
            <person name="Sanchez-Garcia M."/>
            <person name="Andreopoulos B."/>
            <person name="Barry K.W."/>
            <person name="Bonito G."/>
            <person name="Buee M."/>
            <person name="Carver A."/>
            <person name="Chen C."/>
            <person name="Cichocki N."/>
            <person name="Clum A."/>
            <person name="Culley D."/>
            <person name="Crous P.W."/>
            <person name="Fauchery L."/>
            <person name="Girlanda M."/>
            <person name="Hayes R."/>
            <person name="Keri Z."/>
            <person name="Labutti K."/>
            <person name="Lipzen A."/>
            <person name="Lombard V."/>
            <person name="Magnuson J."/>
            <person name="Maillard F."/>
            <person name="Morin E."/>
            <person name="Murat C."/>
            <person name="Nolan M."/>
            <person name="Ohm R."/>
            <person name="Pangilinan J."/>
            <person name="Pereira M."/>
            <person name="Perotto S."/>
            <person name="Peter M."/>
            <person name="Riley R."/>
            <person name="Sitrit Y."/>
            <person name="Stielow B."/>
            <person name="Szollosi G."/>
            <person name="Zifcakova L."/>
            <person name="Stursova M."/>
            <person name="Spatafora J.W."/>
            <person name="Tedersoo L."/>
            <person name="Vaario L.-M."/>
            <person name="Yamada A."/>
            <person name="Yan M."/>
            <person name="Wang P."/>
            <person name="Xu J."/>
            <person name="Bruns T."/>
            <person name="Baldrian P."/>
            <person name="Vilgalys R."/>
            <person name="Henrissat B."/>
            <person name="Grigoriev I.V."/>
            <person name="Hibbett D."/>
            <person name="Nagy L.G."/>
            <person name="Martin F.M."/>
        </authorList>
    </citation>
    <scope>NUCLEOTIDE SEQUENCE</scope>
    <source>
        <strain evidence="1">P2</strain>
    </source>
</reference>
<protein>
    <submittedName>
        <fullName evidence="1">Uncharacterized protein</fullName>
    </submittedName>
</protein>